<organism evidence="1 2">
    <name type="scientific">Panagrolaimus sp. ES5</name>
    <dbReference type="NCBI Taxonomy" id="591445"/>
    <lineage>
        <taxon>Eukaryota</taxon>
        <taxon>Metazoa</taxon>
        <taxon>Ecdysozoa</taxon>
        <taxon>Nematoda</taxon>
        <taxon>Chromadorea</taxon>
        <taxon>Rhabditida</taxon>
        <taxon>Tylenchina</taxon>
        <taxon>Panagrolaimomorpha</taxon>
        <taxon>Panagrolaimoidea</taxon>
        <taxon>Panagrolaimidae</taxon>
        <taxon>Panagrolaimus</taxon>
    </lineage>
</organism>
<sequence>MKFEKDGPNGNQKLIEAGLNVKNLSPTSLTFNDKFENIEIILQEINNIFQIKGSLPLDLIVASNITKEFSRILSEFLDTIKPQSPLTKLKKEADEILKQHLFLGNYFVNLAKMLSKFPYFVSLDFNEKNALFKRFWQIFHILERCYQAAEYFGEDLNDFRFVIGNKHFVDLENLHDFFNETEKSKDAQIFLTPLLNRAPYILTLFKRLRITVVELAYISLLALWFCFA</sequence>
<name>A0AC34GSQ9_9BILA</name>
<reference evidence="2" key="1">
    <citation type="submission" date="2022-11" db="UniProtKB">
        <authorList>
            <consortium name="WormBaseParasite"/>
        </authorList>
    </citation>
    <scope>IDENTIFICATION</scope>
</reference>
<protein>
    <submittedName>
        <fullName evidence="2">NR LBD domain-containing protein</fullName>
    </submittedName>
</protein>
<evidence type="ECO:0000313" key="1">
    <source>
        <dbReference type="Proteomes" id="UP000887579"/>
    </source>
</evidence>
<dbReference type="Proteomes" id="UP000887579">
    <property type="component" value="Unplaced"/>
</dbReference>
<proteinExistence type="predicted"/>
<dbReference type="WBParaSite" id="ES5_v2.g7542.t1">
    <property type="protein sequence ID" value="ES5_v2.g7542.t1"/>
    <property type="gene ID" value="ES5_v2.g7542"/>
</dbReference>
<accession>A0AC34GSQ9</accession>
<evidence type="ECO:0000313" key="2">
    <source>
        <dbReference type="WBParaSite" id="ES5_v2.g7542.t1"/>
    </source>
</evidence>